<dbReference type="InterPro" id="IPR000326">
    <property type="entry name" value="PAP2/HPO"/>
</dbReference>
<dbReference type="Proteomes" id="UP000505377">
    <property type="component" value="Chromosome"/>
</dbReference>
<keyword evidence="1" id="KW-0812">Transmembrane</keyword>
<sequence length="218" mass="21283">MRPARTGRSAADATAALCALVLLGLGLAVLGGTAPWAVDRAAAAATAGLTASSYDLLLAVDLVGEPVVAVGLAVLIALACLLCGRARLAAVAPLALALTAVAVASLKPLIGRTIHGPENLAYPSGHTATAAVLALVLLLLLVDLVRPGRLAAAALVVTGTVVAAGVMAVAQVALSAHYATDTLGGLCLAVVTVTVTVRLVAAVPARTAVPAAPRGDPP</sequence>
<dbReference type="SUPFAM" id="SSF48317">
    <property type="entry name" value="Acid phosphatase/Vanadium-dependent haloperoxidase"/>
    <property type="match status" value="1"/>
</dbReference>
<dbReference type="Gene3D" id="1.20.144.10">
    <property type="entry name" value="Phosphatidic acid phosphatase type 2/haloperoxidase"/>
    <property type="match status" value="1"/>
</dbReference>
<evidence type="ECO:0000259" key="2">
    <source>
        <dbReference type="Pfam" id="PF01569"/>
    </source>
</evidence>
<organism evidence="3 4">
    <name type="scientific">Pseudonocardia broussonetiae</name>
    <dbReference type="NCBI Taxonomy" id="2736640"/>
    <lineage>
        <taxon>Bacteria</taxon>
        <taxon>Bacillati</taxon>
        <taxon>Actinomycetota</taxon>
        <taxon>Actinomycetes</taxon>
        <taxon>Pseudonocardiales</taxon>
        <taxon>Pseudonocardiaceae</taxon>
        <taxon>Pseudonocardia</taxon>
    </lineage>
</organism>
<dbReference type="AlphaFoldDB" id="A0A6M6JG94"/>
<dbReference type="Pfam" id="PF01569">
    <property type="entry name" value="PAP2"/>
    <property type="match status" value="1"/>
</dbReference>
<feature type="transmembrane region" description="Helical" evidence="1">
    <location>
        <begin position="67"/>
        <end position="84"/>
    </location>
</feature>
<evidence type="ECO:0000256" key="1">
    <source>
        <dbReference type="SAM" id="Phobius"/>
    </source>
</evidence>
<dbReference type="InterPro" id="IPR036938">
    <property type="entry name" value="PAP2/HPO_sf"/>
</dbReference>
<keyword evidence="1" id="KW-1133">Transmembrane helix</keyword>
<feature type="transmembrane region" description="Helical" evidence="1">
    <location>
        <begin position="154"/>
        <end position="176"/>
    </location>
</feature>
<feature type="domain" description="Phosphatidic acid phosphatase type 2/haloperoxidase" evidence="2">
    <location>
        <begin position="119"/>
        <end position="201"/>
    </location>
</feature>
<feature type="transmembrane region" description="Helical" evidence="1">
    <location>
        <begin position="122"/>
        <end position="142"/>
    </location>
</feature>
<gene>
    <name evidence="3" type="ORF">HOP40_15475</name>
</gene>
<dbReference type="RefSeq" id="WP_172159189.1">
    <property type="nucleotide sequence ID" value="NZ_CP053564.1"/>
</dbReference>
<keyword evidence="1" id="KW-0472">Membrane</keyword>
<accession>A0A6M6JG94</accession>
<proteinExistence type="predicted"/>
<reference evidence="3 4" key="1">
    <citation type="submission" date="2020-05" db="EMBL/GenBank/DDBJ databases">
        <authorList>
            <person name="Mo P."/>
        </authorList>
    </citation>
    <scope>NUCLEOTIDE SEQUENCE [LARGE SCALE GENOMIC DNA]</scope>
    <source>
        <strain evidence="3 4">Gen01</strain>
    </source>
</reference>
<evidence type="ECO:0000313" key="3">
    <source>
        <dbReference type="EMBL" id="QJY47038.1"/>
    </source>
</evidence>
<name>A0A6M6JG94_9PSEU</name>
<feature type="transmembrane region" description="Helical" evidence="1">
    <location>
        <begin position="91"/>
        <end position="110"/>
    </location>
</feature>
<dbReference type="EMBL" id="CP053564">
    <property type="protein sequence ID" value="QJY47038.1"/>
    <property type="molecule type" value="Genomic_DNA"/>
</dbReference>
<keyword evidence="4" id="KW-1185">Reference proteome</keyword>
<feature type="transmembrane region" description="Helical" evidence="1">
    <location>
        <begin position="182"/>
        <end position="201"/>
    </location>
</feature>
<protein>
    <submittedName>
        <fullName evidence="3">Phosphatase PAP2 family protein</fullName>
    </submittedName>
</protein>
<evidence type="ECO:0000313" key="4">
    <source>
        <dbReference type="Proteomes" id="UP000505377"/>
    </source>
</evidence>
<dbReference type="KEGG" id="pbro:HOP40_15475"/>